<dbReference type="Gramene" id="KCW53067">
    <property type="protein sequence ID" value="KCW53067"/>
    <property type="gene ID" value="EUGRSUZ_J02364"/>
</dbReference>
<reference evidence="1" key="1">
    <citation type="submission" date="2013-07" db="EMBL/GenBank/DDBJ databases">
        <title>The genome of Eucalyptus grandis.</title>
        <authorList>
            <person name="Schmutz J."/>
            <person name="Hayes R."/>
            <person name="Myburg A."/>
            <person name="Tuskan G."/>
            <person name="Grattapaglia D."/>
            <person name="Rokhsar D.S."/>
        </authorList>
    </citation>
    <scope>NUCLEOTIDE SEQUENCE</scope>
    <source>
        <tissue evidence="1">Leaf extractions</tissue>
    </source>
</reference>
<proteinExistence type="predicted"/>
<dbReference type="EMBL" id="KK198762">
    <property type="protein sequence ID" value="KCW53067.1"/>
    <property type="molecule type" value="Genomic_DNA"/>
</dbReference>
<protein>
    <submittedName>
        <fullName evidence="1">Uncharacterized protein</fullName>
    </submittedName>
</protein>
<sequence length="102" mass="11647">MSCSNATYRFEVAHPAADHWSNNPRLKSLVTRGFKLSIVSKHGRTNTNTNTQVKSFNINKLNKIFDSLFKDGLIKLIEGCVIPNKEDLENKRILQVAPFMER</sequence>
<name>A0A059AGA1_EUCGR</name>
<gene>
    <name evidence="1" type="ORF">EUGRSUZ_J02364</name>
</gene>
<accession>A0A059AGA1</accession>
<organism evidence="1">
    <name type="scientific">Eucalyptus grandis</name>
    <name type="common">Flooded gum</name>
    <dbReference type="NCBI Taxonomy" id="71139"/>
    <lineage>
        <taxon>Eukaryota</taxon>
        <taxon>Viridiplantae</taxon>
        <taxon>Streptophyta</taxon>
        <taxon>Embryophyta</taxon>
        <taxon>Tracheophyta</taxon>
        <taxon>Spermatophyta</taxon>
        <taxon>Magnoliopsida</taxon>
        <taxon>eudicotyledons</taxon>
        <taxon>Gunneridae</taxon>
        <taxon>Pentapetalae</taxon>
        <taxon>rosids</taxon>
        <taxon>malvids</taxon>
        <taxon>Myrtales</taxon>
        <taxon>Myrtaceae</taxon>
        <taxon>Myrtoideae</taxon>
        <taxon>Eucalypteae</taxon>
        <taxon>Eucalyptus</taxon>
    </lineage>
</organism>
<evidence type="ECO:0000313" key="1">
    <source>
        <dbReference type="EMBL" id="KCW53067.1"/>
    </source>
</evidence>
<dbReference type="InParanoid" id="A0A059AGA1"/>
<dbReference type="AlphaFoldDB" id="A0A059AGA1"/>